<accession>A0A1F6CD69</accession>
<comment type="caution">
    <text evidence="2">The sequence shown here is derived from an EMBL/GenBank/DDBJ whole genome shotgun (WGS) entry which is preliminary data.</text>
</comment>
<evidence type="ECO:0000313" key="2">
    <source>
        <dbReference type="EMBL" id="OGG47195.1"/>
    </source>
</evidence>
<proteinExistence type="predicted"/>
<gene>
    <name evidence="2" type="ORF">A2671_00045</name>
</gene>
<keyword evidence="1" id="KW-1133">Transmembrane helix</keyword>
<keyword evidence="1" id="KW-0812">Transmembrane</keyword>
<reference evidence="2 3" key="1">
    <citation type="journal article" date="2016" name="Nat. Commun.">
        <title>Thousands of microbial genomes shed light on interconnected biogeochemical processes in an aquifer system.</title>
        <authorList>
            <person name="Anantharaman K."/>
            <person name="Brown C.T."/>
            <person name="Hug L.A."/>
            <person name="Sharon I."/>
            <person name="Castelle C.J."/>
            <person name="Probst A.J."/>
            <person name="Thomas B.C."/>
            <person name="Singh A."/>
            <person name="Wilkins M.J."/>
            <person name="Karaoz U."/>
            <person name="Brodie E.L."/>
            <person name="Williams K.H."/>
            <person name="Hubbard S.S."/>
            <person name="Banfield J.F."/>
        </authorList>
    </citation>
    <scope>NUCLEOTIDE SEQUENCE [LARGE SCALE GENOMIC DNA]</scope>
</reference>
<feature type="transmembrane region" description="Helical" evidence="1">
    <location>
        <begin position="7"/>
        <end position="28"/>
    </location>
</feature>
<evidence type="ECO:0000256" key="1">
    <source>
        <dbReference type="SAM" id="Phobius"/>
    </source>
</evidence>
<organism evidence="2 3">
    <name type="scientific">Candidatus Kaiserbacteria bacterium RIFCSPHIGHO2_01_FULL_49_13</name>
    <dbReference type="NCBI Taxonomy" id="1798477"/>
    <lineage>
        <taxon>Bacteria</taxon>
        <taxon>Candidatus Kaiseribacteriota</taxon>
    </lineage>
</organism>
<dbReference type="Proteomes" id="UP000178344">
    <property type="component" value="Unassembled WGS sequence"/>
</dbReference>
<name>A0A1F6CD69_9BACT</name>
<dbReference type="AlphaFoldDB" id="A0A1F6CD69"/>
<sequence>MQNIIHYTTKIVILIVLFLMSMVVGLFAKTQNDRASIIEKISAQTAYADVPAGGDIGGGCEGATTGSSGCSGACSTGGGATGV</sequence>
<protein>
    <submittedName>
        <fullName evidence="2">Uncharacterized protein</fullName>
    </submittedName>
</protein>
<evidence type="ECO:0000313" key="3">
    <source>
        <dbReference type="Proteomes" id="UP000178344"/>
    </source>
</evidence>
<keyword evidence="1" id="KW-0472">Membrane</keyword>
<dbReference type="EMBL" id="MFKQ01000024">
    <property type="protein sequence ID" value="OGG47195.1"/>
    <property type="molecule type" value="Genomic_DNA"/>
</dbReference>